<reference evidence="4" key="1">
    <citation type="submission" date="2022-10" db="EMBL/GenBank/DDBJ databases">
        <title>Chitiniphilus purpureus sp. nov., a novel chitin-degrading bacterium isolated from crawfish pond sediment.</title>
        <authorList>
            <person name="Li K."/>
        </authorList>
    </citation>
    <scope>NUCLEOTIDE SEQUENCE</scope>
    <source>
        <strain evidence="4">CD1</strain>
    </source>
</reference>
<dbReference type="SUPFAM" id="SSF82171">
    <property type="entry name" value="DPP6 N-terminal domain-like"/>
    <property type="match status" value="1"/>
</dbReference>
<feature type="signal peptide" evidence="1">
    <location>
        <begin position="1"/>
        <end position="23"/>
    </location>
</feature>
<keyword evidence="1" id="KW-0732">Signal</keyword>
<dbReference type="Pfam" id="PF04151">
    <property type="entry name" value="PPC"/>
    <property type="match status" value="1"/>
</dbReference>
<proteinExistence type="predicted"/>
<evidence type="ECO:0000313" key="4">
    <source>
        <dbReference type="EMBL" id="UXY14705.1"/>
    </source>
</evidence>
<organism evidence="4 5">
    <name type="scientific">Chitiniphilus purpureus</name>
    <dbReference type="NCBI Taxonomy" id="2981137"/>
    <lineage>
        <taxon>Bacteria</taxon>
        <taxon>Pseudomonadati</taxon>
        <taxon>Pseudomonadota</taxon>
        <taxon>Betaproteobacteria</taxon>
        <taxon>Neisseriales</taxon>
        <taxon>Chitinibacteraceae</taxon>
        <taxon>Chitiniphilus</taxon>
    </lineage>
</organism>
<dbReference type="Gene3D" id="2.130.10.10">
    <property type="entry name" value="YVTN repeat-like/Quinoprotein amine dehydrogenase"/>
    <property type="match status" value="1"/>
</dbReference>
<evidence type="ECO:0000256" key="1">
    <source>
        <dbReference type="SAM" id="SignalP"/>
    </source>
</evidence>
<dbReference type="Pfam" id="PF21959">
    <property type="entry name" value="DUF6923"/>
    <property type="match status" value="1"/>
</dbReference>
<name>A0ABY6DK21_9NEIS</name>
<dbReference type="Proteomes" id="UP001061302">
    <property type="component" value="Chromosome"/>
</dbReference>
<feature type="domain" description="DUF6923" evidence="3">
    <location>
        <begin position="165"/>
        <end position="267"/>
    </location>
</feature>
<keyword evidence="5" id="KW-1185">Reference proteome</keyword>
<dbReference type="Gene3D" id="2.60.120.380">
    <property type="match status" value="1"/>
</dbReference>
<feature type="domain" description="Peptidase C-terminal archaeal/bacterial" evidence="2">
    <location>
        <begin position="369"/>
        <end position="428"/>
    </location>
</feature>
<evidence type="ECO:0000259" key="2">
    <source>
        <dbReference type="Pfam" id="PF04151"/>
    </source>
</evidence>
<gene>
    <name evidence="4" type="ORF">N8I74_15475</name>
</gene>
<evidence type="ECO:0008006" key="6">
    <source>
        <dbReference type="Google" id="ProtNLM"/>
    </source>
</evidence>
<dbReference type="RefSeq" id="WP_263124008.1">
    <property type="nucleotide sequence ID" value="NZ_CP106753.1"/>
</dbReference>
<evidence type="ECO:0000259" key="3">
    <source>
        <dbReference type="Pfam" id="PF21959"/>
    </source>
</evidence>
<protein>
    <recommendedName>
        <fullName evidence="6">6-bladed beta-propeller</fullName>
    </recommendedName>
</protein>
<dbReference type="InterPro" id="IPR054215">
    <property type="entry name" value="DUF6923"/>
</dbReference>
<dbReference type="EMBL" id="CP106753">
    <property type="protein sequence ID" value="UXY14705.1"/>
    <property type="molecule type" value="Genomic_DNA"/>
</dbReference>
<accession>A0ABY6DK21</accession>
<dbReference type="InterPro" id="IPR015943">
    <property type="entry name" value="WD40/YVTN_repeat-like_dom_sf"/>
</dbReference>
<evidence type="ECO:0000313" key="5">
    <source>
        <dbReference type="Proteomes" id="UP001061302"/>
    </source>
</evidence>
<feature type="chain" id="PRO_5045386452" description="6-bladed beta-propeller" evidence="1">
    <location>
        <begin position="24"/>
        <end position="444"/>
    </location>
</feature>
<dbReference type="InterPro" id="IPR007280">
    <property type="entry name" value="Peptidase_C_arc/bac"/>
</dbReference>
<sequence>MNCIRALALLLAALLPVCALSNAFIYTEEVGVAFSPDGRYRAERVNYDRVNILDAASGSQISTLSMERANEIIGMAFSSDNRMLAINISEWGGGDGLWWSFGSVCLYAVDTGARLHCFDDSQGNPNADKTRMALTDDRIMVQLNREPGFKAYDLNDFSLREIVTTVDGGFLGRDGNNHLIFASNGAPTTFYRYDLATRQLETLASLPTSPGILYDPVYIGNNKVVGYPHLEKLIIRQIDITTGAVQAFPSIFENVFYGGHYRARIGNRLIGWSRPYRDIEVFDTNDLASKQIAQLDCQPRPWETIYDVQVTGISNDGDLIYYECNDERRVLSLSGKPTPNPGSVYVVEKHSVTVRSRQWVHLGPYTSMKDLTIAVTGTGDADLYVRTGAKPTLRHYDCKSTRADSIDSCTILAGTRPAGSAFYVSLYGVRRARVEVTVGRWQAP</sequence>